<accession>A0ABQ9XH61</accession>
<comment type="caution">
    <text evidence="3">The sequence shown here is derived from an EMBL/GenBank/DDBJ whole genome shotgun (WGS) entry which is preliminary data.</text>
</comment>
<keyword evidence="4" id="KW-1185">Reference proteome</keyword>
<evidence type="ECO:0000256" key="1">
    <source>
        <dbReference type="SAM" id="MobiDB-lite"/>
    </source>
</evidence>
<dbReference type="InterPro" id="IPR003323">
    <property type="entry name" value="OTU_dom"/>
</dbReference>
<dbReference type="Proteomes" id="UP001281761">
    <property type="component" value="Unassembled WGS sequence"/>
</dbReference>
<protein>
    <recommendedName>
        <fullName evidence="2">OTU domain-containing protein</fullName>
    </recommendedName>
</protein>
<feature type="region of interest" description="Disordered" evidence="1">
    <location>
        <begin position="116"/>
        <end position="142"/>
    </location>
</feature>
<gene>
    <name evidence="3" type="ORF">BLNAU_15120</name>
</gene>
<evidence type="ECO:0000259" key="2">
    <source>
        <dbReference type="PROSITE" id="PS50802"/>
    </source>
</evidence>
<organism evidence="3 4">
    <name type="scientific">Blattamonas nauphoetae</name>
    <dbReference type="NCBI Taxonomy" id="2049346"/>
    <lineage>
        <taxon>Eukaryota</taxon>
        <taxon>Metamonada</taxon>
        <taxon>Preaxostyla</taxon>
        <taxon>Oxymonadida</taxon>
        <taxon>Blattamonas</taxon>
    </lineage>
</organism>
<dbReference type="InterPro" id="IPR038765">
    <property type="entry name" value="Papain-like_cys_pep_sf"/>
</dbReference>
<dbReference type="Gene3D" id="3.90.70.80">
    <property type="match status" value="1"/>
</dbReference>
<dbReference type="EMBL" id="JARBJD010000145">
    <property type="protein sequence ID" value="KAK2949977.1"/>
    <property type="molecule type" value="Genomic_DNA"/>
</dbReference>
<dbReference type="PROSITE" id="PS50802">
    <property type="entry name" value="OTU"/>
    <property type="match status" value="1"/>
</dbReference>
<sequence length="142" mass="16171">MGDCLFSSVSMLLPLSKEHSSQRLRDLAIATMEKEPQFQDLVYDEGSLHAHLDKLKQPYTWGDTPEIAAMALGLNRTIQVYLPVGEIQSHPSKDGTNDHKGPLRLAYIDRNHYQPLFEKDHTPLETGPKQDWVRTDDDDDVE</sequence>
<evidence type="ECO:0000313" key="4">
    <source>
        <dbReference type="Proteomes" id="UP001281761"/>
    </source>
</evidence>
<dbReference type="SUPFAM" id="SSF54001">
    <property type="entry name" value="Cysteine proteinases"/>
    <property type="match status" value="1"/>
</dbReference>
<dbReference type="CDD" id="cd22744">
    <property type="entry name" value="OTU"/>
    <property type="match status" value="1"/>
</dbReference>
<evidence type="ECO:0000313" key="3">
    <source>
        <dbReference type="EMBL" id="KAK2949977.1"/>
    </source>
</evidence>
<name>A0ABQ9XH61_9EUKA</name>
<proteinExistence type="predicted"/>
<feature type="domain" description="OTU" evidence="2">
    <location>
        <begin position="1"/>
        <end position="119"/>
    </location>
</feature>
<dbReference type="Pfam" id="PF02338">
    <property type="entry name" value="OTU"/>
    <property type="match status" value="1"/>
</dbReference>
<reference evidence="3 4" key="1">
    <citation type="journal article" date="2022" name="bioRxiv">
        <title>Genomics of Preaxostyla Flagellates Illuminates Evolutionary Transitions and the Path Towards Mitochondrial Loss.</title>
        <authorList>
            <person name="Novak L.V.F."/>
            <person name="Treitli S.C."/>
            <person name="Pyrih J."/>
            <person name="Halakuc P."/>
            <person name="Pipaliya S.V."/>
            <person name="Vacek V."/>
            <person name="Brzon O."/>
            <person name="Soukal P."/>
            <person name="Eme L."/>
            <person name="Dacks J.B."/>
            <person name="Karnkowska A."/>
            <person name="Elias M."/>
            <person name="Hampl V."/>
        </authorList>
    </citation>
    <scope>NUCLEOTIDE SEQUENCE [LARGE SCALE GENOMIC DNA]</scope>
    <source>
        <strain evidence="3">NAU3</strain>
        <tissue evidence="3">Gut</tissue>
    </source>
</reference>